<evidence type="ECO:0000313" key="1">
    <source>
        <dbReference type="EMBL" id="TRW72275.1"/>
    </source>
</evidence>
<sequence>MKIKLPLHEFETTEEDYNFLQKIADNQLFKFIGENLSYWRWNNLLKMSEKIKNKCEKLGYEPKKVSPKFLIDLSFTISPKLQDFPFKLCFNSIKMTDGEYLI</sequence>
<gene>
    <name evidence="1" type="ORF">FNJ53_12135</name>
</gene>
<organism evidence="1 2">
    <name type="scientific">Lactococcus lactis</name>
    <dbReference type="NCBI Taxonomy" id="1358"/>
    <lineage>
        <taxon>Bacteria</taxon>
        <taxon>Bacillati</taxon>
        <taxon>Bacillota</taxon>
        <taxon>Bacilli</taxon>
        <taxon>Lactobacillales</taxon>
        <taxon>Streptococcaceae</taxon>
        <taxon>Lactococcus</taxon>
    </lineage>
</organism>
<evidence type="ECO:0000313" key="2">
    <source>
        <dbReference type="Proteomes" id="UP000317167"/>
    </source>
</evidence>
<dbReference type="AlphaFoldDB" id="A0A552YYG3"/>
<dbReference type="Proteomes" id="UP000317167">
    <property type="component" value="Unassembled WGS sequence"/>
</dbReference>
<comment type="caution">
    <text evidence="1">The sequence shown here is derived from an EMBL/GenBank/DDBJ whole genome shotgun (WGS) entry which is preliminary data.</text>
</comment>
<dbReference type="RefSeq" id="WP_046781018.1">
    <property type="nucleotide sequence ID" value="NZ_JARUVU010000059.1"/>
</dbReference>
<name>A0A552YYG3_9LACT</name>
<accession>A0A552YYG3</accession>
<reference evidence="1 2" key="1">
    <citation type="submission" date="2019-07" db="EMBL/GenBank/DDBJ databases">
        <title>Draft genome of 7 Lactococcus lactis strains isolated from an artisanal cheese production.</title>
        <authorList>
            <person name="Biolcati F."/>
            <person name="Bottero M.T."/>
            <person name="Dalmasso A."/>
            <person name="Mcauliffe O."/>
        </authorList>
    </citation>
    <scope>NUCLEOTIDE SEQUENCE [LARGE SCALE GENOMIC DNA]</scope>
    <source>
        <strain evidence="1 2">MRS45.2</strain>
    </source>
</reference>
<protein>
    <submittedName>
        <fullName evidence="1">Uncharacterized protein</fullName>
    </submittedName>
</protein>
<dbReference type="EMBL" id="VJWV01000017">
    <property type="protein sequence ID" value="TRW72275.1"/>
    <property type="molecule type" value="Genomic_DNA"/>
</dbReference>
<proteinExistence type="predicted"/>